<protein>
    <submittedName>
        <fullName evidence="1">Sulfur carrier protein ThiS</fullName>
    </submittedName>
</protein>
<evidence type="ECO:0000313" key="1">
    <source>
        <dbReference type="EMBL" id="RKN84743.1"/>
    </source>
</evidence>
<dbReference type="EMBL" id="RBAH01000007">
    <property type="protein sequence ID" value="RKN84743.1"/>
    <property type="molecule type" value="Genomic_DNA"/>
</dbReference>
<dbReference type="InterPro" id="IPR016155">
    <property type="entry name" value="Mopterin_synth/thiamin_S_b"/>
</dbReference>
<dbReference type="CDD" id="cd00565">
    <property type="entry name" value="Ubl_ThiS"/>
    <property type="match status" value="1"/>
</dbReference>
<proteinExistence type="predicted"/>
<dbReference type="InterPro" id="IPR012675">
    <property type="entry name" value="Beta-grasp_dom_sf"/>
</dbReference>
<accession>A0A3B0CGV0</accession>
<dbReference type="Gene3D" id="3.10.20.30">
    <property type="match status" value="1"/>
</dbReference>
<dbReference type="PANTHER" id="PTHR34472">
    <property type="entry name" value="SULFUR CARRIER PROTEIN THIS"/>
    <property type="match status" value="1"/>
</dbReference>
<dbReference type="NCBIfam" id="TIGR01683">
    <property type="entry name" value="thiS"/>
    <property type="match status" value="1"/>
</dbReference>
<sequence length="67" mass="7254">MNLIVNGQPASFSFESGTVLDLLHAYSLEQKMVVVEIDGSIVPKPDWAATQLENGQRIELVHFVGGG</sequence>
<dbReference type="InterPro" id="IPR003749">
    <property type="entry name" value="ThiS/MoaD-like"/>
</dbReference>
<reference evidence="1 2" key="1">
    <citation type="journal article" date="2007" name="Int. J. Syst. Evol. Microbiol.">
        <title>Paenibacillus ginsengarvi sp. nov., isolated from soil from ginseng cultivation.</title>
        <authorList>
            <person name="Yoon M.H."/>
            <person name="Ten L.N."/>
            <person name="Im W.T."/>
        </authorList>
    </citation>
    <scope>NUCLEOTIDE SEQUENCE [LARGE SCALE GENOMIC DNA]</scope>
    <source>
        <strain evidence="1 2">KCTC 13059</strain>
    </source>
</reference>
<gene>
    <name evidence="1" type="primary">thiS</name>
    <name evidence="1" type="ORF">D7M11_12190</name>
</gene>
<evidence type="ECO:0000313" key="2">
    <source>
        <dbReference type="Proteomes" id="UP000282311"/>
    </source>
</evidence>
<dbReference type="InterPro" id="IPR010035">
    <property type="entry name" value="Thi_S"/>
</dbReference>
<keyword evidence="2" id="KW-1185">Reference proteome</keyword>
<dbReference type="PANTHER" id="PTHR34472:SF1">
    <property type="entry name" value="SULFUR CARRIER PROTEIN THIS"/>
    <property type="match status" value="1"/>
</dbReference>
<dbReference type="Pfam" id="PF02597">
    <property type="entry name" value="ThiS"/>
    <property type="match status" value="1"/>
</dbReference>
<comment type="caution">
    <text evidence="1">The sequence shown here is derived from an EMBL/GenBank/DDBJ whole genome shotgun (WGS) entry which is preliminary data.</text>
</comment>
<organism evidence="1 2">
    <name type="scientific">Paenibacillus ginsengarvi</name>
    <dbReference type="NCBI Taxonomy" id="400777"/>
    <lineage>
        <taxon>Bacteria</taxon>
        <taxon>Bacillati</taxon>
        <taxon>Bacillota</taxon>
        <taxon>Bacilli</taxon>
        <taxon>Bacillales</taxon>
        <taxon>Paenibacillaceae</taxon>
        <taxon>Paenibacillus</taxon>
    </lineage>
</organism>
<name>A0A3B0CGV0_9BACL</name>
<dbReference type="AlphaFoldDB" id="A0A3B0CGV0"/>
<dbReference type="RefSeq" id="WP_120747485.1">
    <property type="nucleotide sequence ID" value="NZ_RBAH01000007.1"/>
</dbReference>
<dbReference type="SUPFAM" id="SSF54285">
    <property type="entry name" value="MoaD/ThiS"/>
    <property type="match status" value="1"/>
</dbReference>
<dbReference type="Proteomes" id="UP000282311">
    <property type="component" value="Unassembled WGS sequence"/>
</dbReference>
<dbReference type="OrthoDB" id="9798559at2"/>